<dbReference type="InterPro" id="IPR002110">
    <property type="entry name" value="Ankyrin_rpt"/>
</dbReference>
<dbReference type="Pfam" id="PF18738">
    <property type="entry name" value="HEPN_DZIP3"/>
    <property type="match status" value="1"/>
</dbReference>
<keyword evidence="1" id="KW-0677">Repeat</keyword>
<evidence type="ECO:0000256" key="3">
    <source>
        <dbReference type="PROSITE-ProRule" id="PRU00023"/>
    </source>
</evidence>
<dbReference type="InterPro" id="IPR036770">
    <property type="entry name" value="Ankyrin_rpt-contain_sf"/>
</dbReference>
<dbReference type="PRINTS" id="PR01415">
    <property type="entry name" value="ANKYRIN"/>
</dbReference>
<evidence type="ECO:0000313" key="6">
    <source>
        <dbReference type="EMBL" id="CAG2217063.1"/>
    </source>
</evidence>
<gene>
    <name evidence="6" type="ORF">MEDL_30761</name>
</gene>
<dbReference type="OrthoDB" id="9995210at2759"/>
<evidence type="ECO:0008006" key="8">
    <source>
        <dbReference type="Google" id="ProtNLM"/>
    </source>
</evidence>
<dbReference type="InterPro" id="IPR041249">
    <property type="entry name" value="HEPN_DZIP3"/>
</dbReference>
<reference evidence="6" key="1">
    <citation type="submission" date="2021-03" db="EMBL/GenBank/DDBJ databases">
        <authorList>
            <person name="Bekaert M."/>
        </authorList>
    </citation>
    <scope>NUCLEOTIDE SEQUENCE</scope>
</reference>
<feature type="repeat" description="ANK" evidence="3">
    <location>
        <begin position="702"/>
        <end position="734"/>
    </location>
</feature>
<evidence type="ECO:0000256" key="2">
    <source>
        <dbReference type="ARBA" id="ARBA00023043"/>
    </source>
</evidence>
<dbReference type="SUPFAM" id="SSF48403">
    <property type="entry name" value="Ankyrin repeat"/>
    <property type="match status" value="1"/>
</dbReference>
<dbReference type="InterPro" id="IPR050889">
    <property type="entry name" value="Dendritic_Spine_Reg/Scaffold"/>
</dbReference>
<proteinExistence type="predicted"/>
<protein>
    <recommendedName>
        <fullName evidence="8">DZIP3-like HEPN domain-containing protein</fullName>
    </recommendedName>
</protein>
<feature type="domain" description="Novel STAND NTPase 3" evidence="5">
    <location>
        <begin position="115"/>
        <end position="268"/>
    </location>
</feature>
<feature type="repeat" description="ANK" evidence="3">
    <location>
        <begin position="734"/>
        <end position="766"/>
    </location>
</feature>
<feature type="repeat" description="ANK" evidence="3">
    <location>
        <begin position="636"/>
        <end position="668"/>
    </location>
</feature>
<evidence type="ECO:0000259" key="4">
    <source>
        <dbReference type="Pfam" id="PF18738"/>
    </source>
</evidence>
<feature type="domain" description="DZIP3-like HEPN" evidence="4">
    <location>
        <begin position="12"/>
        <end position="91"/>
    </location>
</feature>
<evidence type="ECO:0000313" key="7">
    <source>
        <dbReference type="Proteomes" id="UP000683360"/>
    </source>
</evidence>
<accession>A0A8S3SC55</accession>
<dbReference type="InterPro" id="IPR049050">
    <property type="entry name" value="nSTAND3"/>
</dbReference>
<dbReference type="AlphaFoldDB" id="A0A8S3SC55"/>
<dbReference type="InterPro" id="IPR027417">
    <property type="entry name" value="P-loop_NTPase"/>
</dbReference>
<organism evidence="6 7">
    <name type="scientific">Mytilus edulis</name>
    <name type="common">Blue mussel</name>
    <dbReference type="NCBI Taxonomy" id="6550"/>
    <lineage>
        <taxon>Eukaryota</taxon>
        <taxon>Metazoa</taxon>
        <taxon>Spiralia</taxon>
        <taxon>Lophotrochozoa</taxon>
        <taxon>Mollusca</taxon>
        <taxon>Bivalvia</taxon>
        <taxon>Autobranchia</taxon>
        <taxon>Pteriomorphia</taxon>
        <taxon>Mytilida</taxon>
        <taxon>Mytiloidea</taxon>
        <taxon>Mytilidae</taxon>
        <taxon>Mytilinae</taxon>
        <taxon>Mytilus</taxon>
    </lineage>
</organism>
<keyword evidence="7" id="KW-1185">Reference proteome</keyword>
<feature type="repeat" description="ANK" evidence="3">
    <location>
        <begin position="669"/>
        <end position="701"/>
    </location>
</feature>
<dbReference type="PANTHER" id="PTHR24166:SF48">
    <property type="entry name" value="PROTEIN VAPYRIN"/>
    <property type="match status" value="1"/>
</dbReference>
<dbReference type="SMART" id="SM00248">
    <property type="entry name" value="ANK"/>
    <property type="match status" value="6"/>
</dbReference>
<sequence>MINNVRTNGYVNFDIPLIYKLVRNLNLVPSPTNGWDFHTPPAANEILPGDDIERIRRTRNEILHRGNAQLSDFDLTDYFTTFKAIAVRLEAYLGKPKEKSHQIVIEEWEEQNKLFIKTDAVDFVLESLKEKNCCTVIGISGIGKSATIHHVALFLRDTEGYRIIPIHSPSEIDKYFQRNRKQIFVIDDICGKYTVIQTEVEKWIKRNDSIQRVLNCNNIKVIASSRIQVFNEKQFKRLQLFTQRFCNLSSDIYCLSSQVKLQIARQYLPQAAVEQIKNDLDKYEFLPLMFALYKSLCKGNENFDVVKFFKNPFNIYTEEIDALYELLDKTKFCALFFLVIYNGYLDVSFFTNVESEQDRQTRQDFFEDCGIPRNTLRQRILEQLKSLVPLFVRSNNDLSGQVISFSAIHDKTFDFLCFYFGNKFQKSFLRFADSEMLYERTMLKSLISPDETTEELTILIADFNEDEYFKRIIEQWTSEKLASLFYSRQMYFETYRNKLIETLKRLPDEKCRELITIIIDVGESTVEFNYIDDGCSGSFPVTSLNLAFKNNFSDLAKYMLNFINDTKENHFSFLLLKACSSGLMDVVKMLIQKGSNVNFGDINGWTPLIVASEHGHHQIVKLLLKSKANARQTDTYGWTPFMRACGKGNADIVKTFIKNSVEINKKDKYGLTPFLLAIENGHLNVIEILLKKGADVNVSTESGETPLILSCNNDNTDIIRLLIEKGADVNVSDKKEKPLLYGHVNNNSDIVRLLIEKGADVNVSNENGETPLILSCQK</sequence>
<dbReference type="PROSITE" id="PS50088">
    <property type="entry name" value="ANK_REPEAT"/>
    <property type="match status" value="5"/>
</dbReference>
<evidence type="ECO:0000256" key="1">
    <source>
        <dbReference type="ARBA" id="ARBA00022737"/>
    </source>
</evidence>
<evidence type="ECO:0000259" key="5">
    <source>
        <dbReference type="Pfam" id="PF20720"/>
    </source>
</evidence>
<comment type="caution">
    <text evidence="6">The sequence shown here is derived from an EMBL/GenBank/DDBJ whole genome shotgun (WGS) entry which is preliminary data.</text>
</comment>
<dbReference type="EMBL" id="CAJPWZ010001501">
    <property type="protein sequence ID" value="CAG2217063.1"/>
    <property type="molecule type" value="Genomic_DNA"/>
</dbReference>
<name>A0A8S3SC55_MYTED</name>
<dbReference type="Pfam" id="PF13637">
    <property type="entry name" value="Ank_4"/>
    <property type="match status" value="1"/>
</dbReference>
<dbReference type="Gene3D" id="1.25.40.20">
    <property type="entry name" value="Ankyrin repeat-containing domain"/>
    <property type="match status" value="1"/>
</dbReference>
<dbReference type="Pfam" id="PF00023">
    <property type="entry name" value="Ank"/>
    <property type="match status" value="1"/>
</dbReference>
<dbReference type="Pfam" id="PF12796">
    <property type="entry name" value="Ank_2"/>
    <property type="match status" value="1"/>
</dbReference>
<keyword evidence="2 3" id="KW-0040">ANK repeat</keyword>
<dbReference type="Pfam" id="PF20720">
    <property type="entry name" value="nSTAND3"/>
    <property type="match status" value="1"/>
</dbReference>
<dbReference type="SUPFAM" id="SSF52540">
    <property type="entry name" value="P-loop containing nucleoside triphosphate hydrolases"/>
    <property type="match status" value="1"/>
</dbReference>
<dbReference type="Proteomes" id="UP000683360">
    <property type="component" value="Unassembled WGS sequence"/>
</dbReference>
<feature type="repeat" description="ANK" evidence="3">
    <location>
        <begin position="603"/>
        <end position="635"/>
    </location>
</feature>
<dbReference type="PANTHER" id="PTHR24166">
    <property type="entry name" value="ROLLING PEBBLES, ISOFORM B"/>
    <property type="match status" value="1"/>
</dbReference>
<dbReference type="PROSITE" id="PS50297">
    <property type="entry name" value="ANK_REP_REGION"/>
    <property type="match status" value="5"/>
</dbReference>